<dbReference type="Pfam" id="PF18199">
    <property type="entry name" value="Dynein_C"/>
    <property type="match status" value="1"/>
</dbReference>
<evidence type="ECO:0000313" key="3">
    <source>
        <dbReference type="Proteomes" id="UP000814243"/>
    </source>
</evidence>
<dbReference type="AlphaFoldDB" id="A0A922N0V2"/>
<dbReference type="Gene3D" id="3.10.490.20">
    <property type="match status" value="1"/>
</dbReference>
<proteinExistence type="predicted"/>
<gene>
    <name evidence="2" type="ORF">HF086_017560</name>
</gene>
<feature type="domain" description="Dynein heavy chain C-terminal" evidence="1">
    <location>
        <begin position="21"/>
        <end position="118"/>
    </location>
</feature>
<dbReference type="InterPro" id="IPR041228">
    <property type="entry name" value="Dynein_C"/>
</dbReference>
<comment type="caution">
    <text evidence="2">The sequence shown here is derived from an EMBL/GenBank/DDBJ whole genome shotgun (WGS) entry which is preliminary data.</text>
</comment>
<accession>A0A922N0V2</accession>
<dbReference type="EMBL" id="JACEFF010000002">
    <property type="protein sequence ID" value="KAH9646031.1"/>
    <property type="molecule type" value="Genomic_DNA"/>
</dbReference>
<evidence type="ECO:0000313" key="2">
    <source>
        <dbReference type="EMBL" id="KAH9646031.1"/>
    </source>
</evidence>
<organism evidence="2 3">
    <name type="scientific">Spodoptera exigua</name>
    <name type="common">Beet armyworm</name>
    <name type="synonym">Noctua fulgens</name>
    <dbReference type="NCBI Taxonomy" id="7107"/>
    <lineage>
        <taxon>Eukaryota</taxon>
        <taxon>Metazoa</taxon>
        <taxon>Ecdysozoa</taxon>
        <taxon>Arthropoda</taxon>
        <taxon>Hexapoda</taxon>
        <taxon>Insecta</taxon>
        <taxon>Pterygota</taxon>
        <taxon>Neoptera</taxon>
        <taxon>Endopterygota</taxon>
        <taxon>Lepidoptera</taxon>
        <taxon>Glossata</taxon>
        <taxon>Ditrysia</taxon>
        <taxon>Noctuoidea</taxon>
        <taxon>Noctuidae</taxon>
        <taxon>Amphipyrinae</taxon>
        <taxon>Spodoptera</taxon>
    </lineage>
</organism>
<dbReference type="InterPro" id="IPR043160">
    <property type="entry name" value="Dynein_C_barrel"/>
</dbReference>
<evidence type="ECO:0000259" key="1">
    <source>
        <dbReference type="Pfam" id="PF18199"/>
    </source>
</evidence>
<sequence length="123" mass="13420">MFTSTIKLLNWKLNCNELCIGESSEGGIVIRGLRLCGAQWAGAALEPAARAAPPHAAAPPLLLRYMLQESDNELVWDRSVEVPVYNNEARESVVFSARAPLAQHYDPDTATLHAVAMFIATND</sequence>
<protein>
    <recommendedName>
        <fullName evidence="1">Dynein heavy chain C-terminal domain-containing protein</fullName>
    </recommendedName>
</protein>
<dbReference type="Proteomes" id="UP000814243">
    <property type="component" value="Unassembled WGS sequence"/>
</dbReference>
<reference evidence="2" key="1">
    <citation type="journal article" date="2021" name="G3 (Bethesda)">
        <title>Genome and transcriptome analysis of the beet armyworm Spodoptera exigua reveals targets for pest control. .</title>
        <authorList>
            <person name="Simon S."/>
            <person name="Breeschoten T."/>
            <person name="Jansen H.J."/>
            <person name="Dirks R.P."/>
            <person name="Schranz M.E."/>
            <person name="Ros V.I.D."/>
        </authorList>
    </citation>
    <scope>NUCLEOTIDE SEQUENCE</scope>
    <source>
        <strain evidence="2">TB_SE_WUR_2020</strain>
    </source>
</reference>
<name>A0A922N0V2_SPOEX</name>